<keyword evidence="2 3" id="KW-0694">RNA-binding</keyword>
<proteinExistence type="inferred from homology"/>
<name>A0A371IN55_9FIRM</name>
<keyword evidence="1 3" id="KW-0963">Cytoplasm</keyword>
<gene>
    <name evidence="3" type="primary">khpA</name>
    <name evidence="4" type="ORF">BBG48_002275</name>
</gene>
<dbReference type="GO" id="GO:0005737">
    <property type="term" value="C:cytoplasm"/>
    <property type="evidence" value="ECO:0007669"/>
    <property type="project" value="UniProtKB-SubCell"/>
</dbReference>
<accession>A0A371IN55</accession>
<dbReference type="PANTHER" id="PTHR34654">
    <property type="entry name" value="UPF0109 PROTEIN SCO5592"/>
    <property type="match status" value="1"/>
</dbReference>
<dbReference type="HAMAP" id="MF_00088">
    <property type="entry name" value="KhpA"/>
    <property type="match status" value="1"/>
</dbReference>
<keyword evidence="5" id="KW-1185">Reference proteome</keyword>
<comment type="caution">
    <text evidence="4">The sequence shown here is derived from an EMBL/GenBank/DDBJ whole genome shotgun (WGS) entry which is preliminary data.</text>
</comment>
<protein>
    <recommendedName>
        <fullName evidence="3">RNA-binding protein KhpA</fullName>
    </recommendedName>
    <alternativeName>
        <fullName evidence="3">KH-domain protein A</fullName>
    </alternativeName>
</protein>
<comment type="subunit">
    <text evidence="3">Forms a complex with KhpB.</text>
</comment>
<comment type="subcellular location">
    <subcellularLocation>
        <location evidence="3">Cytoplasm</location>
    </subcellularLocation>
</comment>
<keyword evidence="3" id="KW-0143">Chaperone</keyword>
<dbReference type="Pfam" id="PF13083">
    <property type="entry name" value="KH_KhpA-B"/>
    <property type="match status" value="1"/>
</dbReference>
<evidence type="ECO:0000256" key="1">
    <source>
        <dbReference type="ARBA" id="ARBA00022490"/>
    </source>
</evidence>
<comment type="similarity">
    <text evidence="3">Belongs to the KhpA RNA-binding protein family.</text>
</comment>
<keyword evidence="3" id="KW-0961">Cell wall biogenesis/degradation</keyword>
<evidence type="ECO:0000313" key="5">
    <source>
        <dbReference type="Proteomes" id="UP000093352"/>
    </source>
</evidence>
<dbReference type="CDD" id="cd22533">
    <property type="entry name" value="KH-II_YlqC-like"/>
    <property type="match status" value="1"/>
</dbReference>
<reference evidence="4 5" key="1">
    <citation type="journal article" date="2016" name="Genome Announc.">
        <title>Draft Genome Sequence of Criibacterium bergeronii gen. nov., sp. nov., Strain CCRI-22567T, Isolated from a Vaginal Sample from a Woman with Bacterial Vaginosis.</title>
        <authorList>
            <person name="Maheux A.F."/>
            <person name="Berube E."/>
            <person name="Boudreau D.K."/>
            <person name="Raymond F."/>
            <person name="Corbeil J."/>
            <person name="Roy P.H."/>
            <person name="Boissinot M."/>
            <person name="Omar R.F."/>
        </authorList>
    </citation>
    <scope>NUCLEOTIDE SEQUENCE [LARGE SCALE GENOMIC DNA]</scope>
    <source>
        <strain evidence="4 5">CCRI-22567</strain>
    </source>
</reference>
<dbReference type="RefSeq" id="WP_068914180.1">
    <property type="nucleotide sequence ID" value="NZ_MBEW02000003.1"/>
</dbReference>
<dbReference type="GO" id="GO:0003723">
    <property type="term" value="F:RNA binding"/>
    <property type="evidence" value="ECO:0007669"/>
    <property type="project" value="UniProtKB-UniRule"/>
</dbReference>
<dbReference type="GO" id="GO:0008360">
    <property type="term" value="P:regulation of cell shape"/>
    <property type="evidence" value="ECO:0007669"/>
    <property type="project" value="UniProtKB-KW"/>
</dbReference>
<dbReference type="STRING" id="1871336.BBG48_07150"/>
<dbReference type="Gene3D" id="3.30.300.20">
    <property type="match status" value="1"/>
</dbReference>
<comment type="function">
    <text evidence="3">A probable RNA chaperone. Forms a complex with KhpB which binds to cellular RNA and controls its expression. Plays a role in peptidoglycan (PG) homeostasis and cell length regulation.</text>
</comment>
<dbReference type="EMBL" id="MBEW02000003">
    <property type="protein sequence ID" value="RDY21919.1"/>
    <property type="molecule type" value="Genomic_DNA"/>
</dbReference>
<dbReference type="InterPro" id="IPR020627">
    <property type="entry name" value="KhpA"/>
</dbReference>
<dbReference type="GO" id="GO:0009252">
    <property type="term" value="P:peptidoglycan biosynthetic process"/>
    <property type="evidence" value="ECO:0007669"/>
    <property type="project" value="UniProtKB-UniRule"/>
</dbReference>
<dbReference type="GO" id="GO:0071555">
    <property type="term" value="P:cell wall organization"/>
    <property type="evidence" value="ECO:0007669"/>
    <property type="project" value="UniProtKB-KW"/>
</dbReference>
<dbReference type="PANTHER" id="PTHR34654:SF1">
    <property type="entry name" value="RNA-BINDING PROTEIN KHPA"/>
    <property type="match status" value="1"/>
</dbReference>
<organism evidence="4 5">
    <name type="scientific">Criibacterium bergeronii</name>
    <dbReference type="NCBI Taxonomy" id="1871336"/>
    <lineage>
        <taxon>Bacteria</taxon>
        <taxon>Bacillati</taxon>
        <taxon>Bacillota</taxon>
        <taxon>Clostridia</taxon>
        <taxon>Peptostreptococcales</taxon>
        <taxon>Filifactoraceae</taxon>
        <taxon>Criibacterium</taxon>
    </lineage>
</organism>
<dbReference type="Proteomes" id="UP000093352">
    <property type="component" value="Unassembled WGS sequence"/>
</dbReference>
<dbReference type="AlphaFoldDB" id="A0A371IN55"/>
<evidence type="ECO:0000256" key="2">
    <source>
        <dbReference type="ARBA" id="ARBA00022884"/>
    </source>
</evidence>
<evidence type="ECO:0000256" key="3">
    <source>
        <dbReference type="HAMAP-Rule" id="MF_00088"/>
    </source>
</evidence>
<dbReference type="InterPro" id="IPR015946">
    <property type="entry name" value="KH_dom-like_a/b"/>
</dbReference>
<dbReference type="InterPro" id="IPR009019">
    <property type="entry name" value="KH_sf_prok-type"/>
</dbReference>
<keyword evidence="3" id="KW-0133">Cell shape</keyword>
<dbReference type="SUPFAM" id="SSF54814">
    <property type="entry name" value="Prokaryotic type KH domain (KH-domain type II)"/>
    <property type="match status" value="1"/>
</dbReference>
<sequence length="76" mass="8421">MVELVNVIVKELVDEPQSVEIETLQEDNTTVIKLKVAKSDMGKVLGKQGRIAKSIRKILKAASAKEDKAYVLQIVE</sequence>
<evidence type="ECO:0000313" key="4">
    <source>
        <dbReference type="EMBL" id="RDY21919.1"/>
    </source>
</evidence>